<evidence type="ECO:0000313" key="4">
    <source>
        <dbReference type="Proteomes" id="UP000015105"/>
    </source>
</evidence>
<evidence type="ECO:0000256" key="2">
    <source>
        <dbReference type="ARBA" id="ARBA00022801"/>
    </source>
</evidence>
<protein>
    <submittedName>
        <fullName evidence="3">Uncharacterized protein</fullName>
    </submittedName>
</protein>
<reference evidence="3" key="5">
    <citation type="journal article" date="2021" name="G3 (Bethesda)">
        <title>Aegilops tauschii genome assembly Aet v5.0 features greater sequence contiguity and improved annotation.</title>
        <authorList>
            <person name="Wang L."/>
            <person name="Zhu T."/>
            <person name="Rodriguez J.C."/>
            <person name="Deal K.R."/>
            <person name="Dubcovsky J."/>
            <person name="McGuire P.E."/>
            <person name="Lux T."/>
            <person name="Spannagl M."/>
            <person name="Mayer K.F.X."/>
            <person name="Baldrich P."/>
            <person name="Meyers B.C."/>
            <person name="Huo N."/>
            <person name="Gu Y.Q."/>
            <person name="Zhou H."/>
            <person name="Devos K.M."/>
            <person name="Bennetzen J.L."/>
            <person name="Unver T."/>
            <person name="Budak H."/>
            <person name="Gulick P.J."/>
            <person name="Galiba G."/>
            <person name="Kalapos B."/>
            <person name="Nelson D.R."/>
            <person name="Li P."/>
            <person name="You F.M."/>
            <person name="Luo M.C."/>
            <person name="Dvorak J."/>
        </authorList>
    </citation>
    <scope>NUCLEOTIDE SEQUENCE [LARGE SCALE GENOMIC DNA]</scope>
    <source>
        <strain evidence="3">cv. AL8/78</strain>
    </source>
</reference>
<dbReference type="Proteomes" id="UP000015105">
    <property type="component" value="Chromosome 7D"/>
</dbReference>
<keyword evidence="4" id="KW-1185">Reference proteome</keyword>
<keyword evidence="2" id="KW-0378">Hydrolase</keyword>
<reference evidence="3" key="3">
    <citation type="journal article" date="2017" name="Nature">
        <title>Genome sequence of the progenitor of the wheat D genome Aegilops tauschii.</title>
        <authorList>
            <person name="Luo M.C."/>
            <person name="Gu Y.Q."/>
            <person name="Puiu D."/>
            <person name="Wang H."/>
            <person name="Twardziok S.O."/>
            <person name="Deal K.R."/>
            <person name="Huo N."/>
            <person name="Zhu T."/>
            <person name="Wang L."/>
            <person name="Wang Y."/>
            <person name="McGuire P.E."/>
            <person name="Liu S."/>
            <person name="Long H."/>
            <person name="Ramasamy R.K."/>
            <person name="Rodriguez J.C."/>
            <person name="Van S.L."/>
            <person name="Yuan L."/>
            <person name="Wang Z."/>
            <person name="Xia Z."/>
            <person name="Xiao L."/>
            <person name="Anderson O.D."/>
            <person name="Ouyang S."/>
            <person name="Liang Y."/>
            <person name="Zimin A.V."/>
            <person name="Pertea G."/>
            <person name="Qi P."/>
            <person name="Bennetzen J.L."/>
            <person name="Dai X."/>
            <person name="Dawson M.W."/>
            <person name="Muller H.G."/>
            <person name="Kugler K."/>
            <person name="Rivarola-Duarte L."/>
            <person name="Spannagl M."/>
            <person name="Mayer K.F.X."/>
            <person name="Lu F.H."/>
            <person name="Bevan M.W."/>
            <person name="Leroy P."/>
            <person name="Li P."/>
            <person name="You F.M."/>
            <person name="Sun Q."/>
            <person name="Liu Z."/>
            <person name="Lyons E."/>
            <person name="Wicker T."/>
            <person name="Salzberg S.L."/>
            <person name="Devos K.M."/>
            <person name="Dvorak J."/>
        </authorList>
    </citation>
    <scope>NUCLEOTIDE SEQUENCE [LARGE SCALE GENOMIC DNA]</scope>
    <source>
        <strain evidence="3">cv. AL8/78</strain>
    </source>
</reference>
<dbReference type="GO" id="GO:0016787">
    <property type="term" value="F:hydrolase activity"/>
    <property type="evidence" value="ECO:0007669"/>
    <property type="project" value="UniProtKB-KW"/>
</dbReference>
<evidence type="ECO:0000313" key="3">
    <source>
        <dbReference type="EnsemblPlants" id="AET7Gv20267700.2"/>
    </source>
</evidence>
<dbReference type="Pfam" id="PF01150">
    <property type="entry name" value="GDA1_CD39"/>
    <property type="match status" value="1"/>
</dbReference>
<dbReference type="AlphaFoldDB" id="A0A453QPJ9"/>
<accession>A0A453QPJ9</accession>
<dbReference type="Gene3D" id="3.30.420.150">
    <property type="entry name" value="Exopolyphosphatase. Domain 2"/>
    <property type="match status" value="1"/>
</dbReference>
<comment type="similarity">
    <text evidence="1">Belongs to the GDA1/CD39 NTPase family.</text>
</comment>
<evidence type="ECO:0000256" key="1">
    <source>
        <dbReference type="ARBA" id="ARBA00009283"/>
    </source>
</evidence>
<dbReference type="InterPro" id="IPR000407">
    <property type="entry name" value="GDA1_CD39_NTPase"/>
</dbReference>
<reference evidence="4" key="1">
    <citation type="journal article" date="2014" name="Science">
        <title>Ancient hybridizations among the ancestral genomes of bread wheat.</title>
        <authorList>
            <consortium name="International Wheat Genome Sequencing Consortium,"/>
            <person name="Marcussen T."/>
            <person name="Sandve S.R."/>
            <person name="Heier L."/>
            <person name="Spannagl M."/>
            <person name="Pfeifer M."/>
            <person name="Jakobsen K.S."/>
            <person name="Wulff B.B."/>
            <person name="Steuernagel B."/>
            <person name="Mayer K.F."/>
            <person name="Olsen O.A."/>
        </authorList>
    </citation>
    <scope>NUCLEOTIDE SEQUENCE [LARGE SCALE GENOMIC DNA]</scope>
    <source>
        <strain evidence="4">cv. AL8/78</strain>
    </source>
</reference>
<reference evidence="4" key="2">
    <citation type="journal article" date="2017" name="Nat. Plants">
        <title>The Aegilops tauschii genome reveals multiple impacts of transposons.</title>
        <authorList>
            <person name="Zhao G."/>
            <person name="Zou C."/>
            <person name="Li K."/>
            <person name="Wang K."/>
            <person name="Li T."/>
            <person name="Gao L."/>
            <person name="Zhang X."/>
            <person name="Wang H."/>
            <person name="Yang Z."/>
            <person name="Liu X."/>
            <person name="Jiang W."/>
            <person name="Mao L."/>
            <person name="Kong X."/>
            <person name="Jiao Y."/>
            <person name="Jia J."/>
        </authorList>
    </citation>
    <scope>NUCLEOTIDE SEQUENCE [LARGE SCALE GENOMIC DNA]</scope>
    <source>
        <strain evidence="4">cv. AL8/78</strain>
    </source>
</reference>
<dbReference type="EnsemblPlants" id="AET7Gv20267700.2">
    <property type="protein sequence ID" value="AET7Gv20267700.2"/>
    <property type="gene ID" value="AET7Gv20267700"/>
</dbReference>
<reference evidence="3" key="4">
    <citation type="submission" date="2019-03" db="UniProtKB">
        <authorList>
            <consortium name="EnsemblPlants"/>
        </authorList>
    </citation>
    <scope>IDENTIFICATION</scope>
</reference>
<dbReference type="Gramene" id="AET7Gv20267700.2">
    <property type="protein sequence ID" value="AET7Gv20267700.2"/>
    <property type="gene ID" value="AET7Gv20267700"/>
</dbReference>
<sequence length="108" mass="12547">MSISIVPGQVGLIDNDAPSGTSTPVAFRAIAQKICRMSLKEVKAKYPKVRDIPYVCMDLVYQYSLLVDGFGEFLYHYYVQTCVYYKKMCVKIYLQVWSPPRISHLWRR</sequence>
<name>A0A453QPJ9_AEGTS</name>
<proteinExistence type="inferred from homology"/>
<organism evidence="3 4">
    <name type="scientific">Aegilops tauschii subsp. strangulata</name>
    <name type="common">Goatgrass</name>
    <dbReference type="NCBI Taxonomy" id="200361"/>
    <lineage>
        <taxon>Eukaryota</taxon>
        <taxon>Viridiplantae</taxon>
        <taxon>Streptophyta</taxon>
        <taxon>Embryophyta</taxon>
        <taxon>Tracheophyta</taxon>
        <taxon>Spermatophyta</taxon>
        <taxon>Magnoliopsida</taxon>
        <taxon>Liliopsida</taxon>
        <taxon>Poales</taxon>
        <taxon>Poaceae</taxon>
        <taxon>BOP clade</taxon>
        <taxon>Pooideae</taxon>
        <taxon>Triticodae</taxon>
        <taxon>Triticeae</taxon>
        <taxon>Triticinae</taxon>
        <taxon>Aegilops</taxon>
    </lineage>
</organism>